<proteinExistence type="predicted"/>
<dbReference type="AlphaFoldDB" id="A0A371HMN5"/>
<feature type="compositionally biased region" description="Basic and acidic residues" evidence="1">
    <location>
        <begin position="1"/>
        <end position="28"/>
    </location>
</feature>
<dbReference type="EMBL" id="QJKJ01002157">
    <property type="protein sequence ID" value="RDY04063.1"/>
    <property type="molecule type" value="Genomic_DNA"/>
</dbReference>
<feature type="region of interest" description="Disordered" evidence="1">
    <location>
        <begin position="1"/>
        <end position="48"/>
    </location>
</feature>
<feature type="compositionally biased region" description="Low complexity" evidence="1">
    <location>
        <begin position="154"/>
        <end position="164"/>
    </location>
</feature>
<comment type="caution">
    <text evidence="2">The sequence shown here is derived from an EMBL/GenBank/DDBJ whole genome shotgun (WGS) entry which is preliminary data.</text>
</comment>
<keyword evidence="3" id="KW-1185">Reference proteome</keyword>
<accession>A0A371HMN5</accession>
<feature type="non-terminal residue" evidence="2">
    <location>
        <position position="1"/>
    </location>
</feature>
<protein>
    <recommendedName>
        <fullName evidence="4">Retrotransposon gag domain-containing protein</fullName>
    </recommendedName>
</protein>
<reference evidence="2" key="1">
    <citation type="submission" date="2018-05" db="EMBL/GenBank/DDBJ databases">
        <title>Draft genome of Mucuna pruriens seed.</title>
        <authorList>
            <person name="Nnadi N.E."/>
            <person name="Vos R."/>
            <person name="Hasami M.H."/>
            <person name="Devisetty U.K."/>
            <person name="Aguiy J.C."/>
        </authorList>
    </citation>
    <scope>NUCLEOTIDE SEQUENCE [LARGE SCALE GENOMIC DNA]</scope>
    <source>
        <strain evidence="2">JCA_2017</strain>
    </source>
</reference>
<sequence>MEEIRTRAEKHAESLEEERSSRGDDGRIHDRRVTHKPDLQKRPDTKRFTPLTEKRARILKEICHTRVLRFPPFSEGRVLGNNRTDWCDFHHITGHSTEACWTLKTQIERLVQEGRLNQYIRLQDERRGQGSDGQKKERLDRRERSRSRQGSPVPRRGTITTISGGISGPRPL</sequence>
<dbReference type="OrthoDB" id="1092276at2759"/>
<feature type="compositionally biased region" description="Basic and acidic residues" evidence="1">
    <location>
        <begin position="123"/>
        <end position="143"/>
    </location>
</feature>
<name>A0A371HMN5_MUCPR</name>
<gene>
    <name evidence="2" type="ORF">CR513_12271</name>
</gene>
<evidence type="ECO:0000313" key="2">
    <source>
        <dbReference type="EMBL" id="RDY04063.1"/>
    </source>
</evidence>
<dbReference type="Proteomes" id="UP000257109">
    <property type="component" value="Unassembled WGS sequence"/>
</dbReference>
<feature type="compositionally biased region" description="Basic and acidic residues" evidence="1">
    <location>
        <begin position="35"/>
        <end position="48"/>
    </location>
</feature>
<feature type="region of interest" description="Disordered" evidence="1">
    <location>
        <begin position="123"/>
        <end position="172"/>
    </location>
</feature>
<organism evidence="2 3">
    <name type="scientific">Mucuna pruriens</name>
    <name type="common">Velvet bean</name>
    <name type="synonym">Dolichos pruriens</name>
    <dbReference type="NCBI Taxonomy" id="157652"/>
    <lineage>
        <taxon>Eukaryota</taxon>
        <taxon>Viridiplantae</taxon>
        <taxon>Streptophyta</taxon>
        <taxon>Embryophyta</taxon>
        <taxon>Tracheophyta</taxon>
        <taxon>Spermatophyta</taxon>
        <taxon>Magnoliopsida</taxon>
        <taxon>eudicotyledons</taxon>
        <taxon>Gunneridae</taxon>
        <taxon>Pentapetalae</taxon>
        <taxon>rosids</taxon>
        <taxon>fabids</taxon>
        <taxon>Fabales</taxon>
        <taxon>Fabaceae</taxon>
        <taxon>Papilionoideae</taxon>
        <taxon>50 kb inversion clade</taxon>
        <taxon>NPAAA clade</taxon>
        <taxon>indigoferoid/millettioid clade</taxon>
        <taxon>Phaseoleae</taxon>
        <taxon>Mucuna</taxon>
    </lineage>
</organism>
<evidence type="ECO:0000313" key="3">
    <source>
        <dbReference type="Proteomes" id="UP000257109"/>
    </source>
</evidence>
<evidence type="ECO:0008006" key="4">
    <source>
        <dbReference type="Google" id="ProtNLM"/>
    </source>
</evidence>
<evidence type="ECO:0000256" key="1">
    <source>
        <dbReference type="SAM" id="MobiDB-lite"/>
    </source>
</evidence>